<sequence length="119" mass="13017">MTGSLMFTILVGCAIICVTKVSQVESKGTYSVCPILRCEAISKSCIKEVTPSDLYPDGTLCKKCPVCEVYRYPQYDGCQITPRCVAQPNCLISLPTGYLPKACDQICHLCPVCILTKKI</sequence>
<proteinExistence type="predicted"/>
<keyword evidence="2" id="KW-1185">Reference proteome</keyword>
<protein>
    <submittedName>
        <fullName evidence="3">Uncharacterized protein LOC106181755 isoform X1</fullName>
    </submittedName>
    <submittedName>
        <fullName evidence="4">Uncharacterized protein LOC106181755 isoform X2</fullName>
    </submittedName>
</protein>
<evidence type="ECO:0000256" key="1">
    <source>
        <dbReference type="SAM" id="SignalP"/>
    </source>
</evidence>
<feature type="signal peptide" evidence="1">
    <location>
        <begin position="1"/>
        <end position="26"/>
    </location>
</feature>
<dbReference type="Proteomes" id="UP000085678">
    <property type="component" value="Unplaced"/>
</dbReference>
<evidence type="ECO:0000313" key="2">
    <source>
        <dbReference type="Proteomes" id="UP000085678"/>
    </source>
</evidence>
<dbReference type="RefSeq" id="XP_013421687.1">
    <property type="nucleotide sequence ID" value="XM_013566233.2"/>
</dbReference>
<dbReference type="RefSeq" id="XP_013421688.1">
    <property type="nucleotide sequence ID" value="XM_013566234.2"/>
</dbReference>
<dbReference type="AlphaFoldDB" id="A0A1S3KGC5"/>
<keyword evidence="1" id="KW-0732">Signal</keyword>
<evidence type="ECO:0000313" key="4">
    <source>
        <dbReference type="RefSeq" id="XP_013421688.1"/>
    </source>
</evidence>
<name>A0A1S3KGC5_LINAN</name>
<reference evidence="3 4" key="1">
    <citation type="submission" date="2023-09" db="UniProtKB">
        <authorList>
            <consortium name="RefSeq"/>
        </authorList>
    </citation>
    <scope>IDENTIFICATION</scope>
    <source>
        <tissue evidence="3 4">Gonads</tissue>
    </source>
</reference>
<accession>A0A1S3KGC5</accession>
<evidence type="ECO:0000313" key="3">
    <source>
        <dbReference type="RefSeq" id="XP_013421687.1"/>
    </source>
</evidence>
<feature type="chain" id="PRO_5014546040" evidence="1">
    <location>
        <begin position="27"/>
        <end position="119"/>
    </location>
</feature>
<organism evidence="4">
    <name type="scientific">Lingula anatina</name>
    <name type="common">Brachiopod</name>
    <name type="synonym">Lingula unguis</name>
    <dbReference type="NCBI Taxonomy" id="7574"/>
    <lineage>
        <taxon>Eukaryota</taxon>
        <taxon>Metazoa</taxon>
        <taxon>Spiralia</taxon>
        <taxon>Lophotrochozoa</taxon>
        <taxon>Brachiopoda</taxon>
        <taxon>Linguliformea</taxon>
        <taxon>Lingulata</taxon>
        <taxon>Lingulida</taxon>
        <taxon>Linguloidea</taxon>
        <taxon>Lingulidae</taxon>
        <taxon>Lingula</taxon>
    </lineage>
</organism>
<dbReference type="GeneID" id="106181755"/>
<dbReference type="KEGG" id="lak:106181755"/>
<gene>
    <name evidence="3 4" type="primary">LOC106181755</name>
</gene>